<proteinExistence type="predicted"/>
<sequence>GAVAYVHGSHTTDVFPDGIFNYHWVDDHFNVAADVGTACDDANRSLRQLGIGVPKLSQQIFLQCAIDVNSRDFEKVSLALREQGWKPRRPTDRSNDLMNSRPSNTPKRSLLLRWNGIIGGIPCERRYCGTQRCLSAAVVARDSSCELVRPMSLLYHKRCSP</sequence>
<dbReference type="AlphaFoldDB" id="A0A6A3VNM2"/>
<dbReference type="OrthoDB" id="126027at2759"/>
<organism evidence="2 3">
    <name type="scientific">Phytophthora fragariae</name>
    <dbReference type="NCBI Taxonomy" id="53985"/>
    <lineage>
        <taxon>Eukaryota</taxon>
        <taxon>Sar</taxon>
        <taxon>Stramenopiles</taxon>
        <taxon>Oomycota</taxon>
        <taxon>Peronosporomycetes</taxon>
        <taxon>Peronosporales</taxon>
        <taxon>Peronosporaceae</taxon>
        <taxon>Phytophthora</taxon>
    </lineage>
</organism>
<gene>
    <name evidence="2" type="ORF">PF005_g28223</name>
</gene>
<evidence type="ECO:0000313" key="2">
    <source>
        <dbReference type="EMBL" id="KAE9168812.1"/>
    </source>
</evidence>
<feature type="region of interest" description="Disordered" evidence="1">
    <location>
        <begin position="84"/>
        <end position="104"/>
    </location>
</feature>
<feature type="compositionally biased region" description="Basic and acidic residues" evidence="1">
    <location>
        <begin position="84"/>
        <end position="95"/>
    </location>
</feature>
<dbReference type="EMBL" id="QXGB01003819">
    <property type="protein sequence ID" value="KAE9168812.1"/>
    <property type="molecule type" value="Genomic_DNA"/>
</dbReference>
<comment type="caution">
    <text evidence="2">The sequence shown here is derived from an EMBL/GenBank/DDBJ whole genome shotgun (WGS) entry which is preliminary data.</text>
</comment>
<evidence type="ECO:0000313" key="3">
    <source>
        <dbReference type="Proteomes" id="UP000433483"/>
    </source>
</evidence>
<keyword evidence="3" id="KW-1185">Reference proteome</keyword>
<accession>A0A6A3VNM2</accession>
<name>A0A6A3VNM2_9STRA</name>
<protein>
    <submittedName>
        <fullName evidence="2">Uncharacterized protein</fullName>
    </submittedName>
</protein>
<reference evidence="2 3" key="1">
    <citation type="submission" date="2018-08" db="EMBL/GenBank/DDBJ databases">
        <title>Genomic investigation of the strawberry pathogen Phytophthora fragariae indicates pathogenicity is determined by transcriptional variation in three key races.</title>
        <authorList>
            <person name="Adams T.M."/>
            <person name="Armitage A.D."/>
            <person name="Sobczyk M.K."/>
            <person name="Bates H.J."/>
            <person name="Dunwell J.M."/>
            <person name="Nellist C.F."/>
            <person name="Harrison R.J."/>
        </authorList>
    </citation>
    <scope>NUCLEOTIDE SEQUENCE [LARGE SCALE GENOMIC DNA]</scope>
    <source>
        <strain evidence="2 3">NOV-27</strain>
    </source>
</reference>
<evidence type="ECO:0000256" key="1">
    <source>
        <dbReference type="SAM" id="MobiDB-lite"/>
    </source>
</evidence>
<feature type="non-terminal residue" evidence="2">
    <location>
        <position position="1"/>
    </location>
</feature>
<dbReference type="Proteomes" id="UP000433483">
    <property type="component" value="Unassembled WGS sequence"/>
</dbReference>